<evidence type="ECO:0000259" key="13">
    <source>
        <dbReference type="PROSITE" id="PS50109"/>
    </source>
</evidence>
<dbReference type="OrthoDB" id="1931120at2"/>
<dbReference type="InterPro" id="IPR003594">
    <property type="entry name" value="HATPase_dom"/>
</dbReference>
<feature type="transmembrane region" description="Helical" evidence="12">
    <location>
        <begin position="7"/>
        <end position="29"/>
    </location>
</feature>
<evidence type="ECO:0000256" key="3">
    <source>
        <dbReference type="ARBA" id="ARBA00012438"/>
    </source>
</evidence>
<comment type="catalytic activity">
    <reaction evidence="1">
        <text>ATP + protein L-histidine = ADP + protein N-phospho-L-histidine.</text>
        <dbReference type="EC" id="2.7.13.3"/>
    </reaction>
</comment>
<keyword evidence="15" id="KW-1185">Reference proteome</keyword>
<dbReference type="InterPro" id="IPR005467">
    <property type="entry name" value="His_kinase_dom"/>
</dbReference>
<dbReference type="InterPro" id="IPR050398">
    <property type="entry name" value="HssS/ArlS-like"/>
</dbReference>
<feature type="transmembrane region" description="Helical" evidence="12">
    <location>
        <begin position="35"/>
        <end position="55"/>
    </location>
</feature>
<dbReference type="InterPro" id="IPR004358">
    <property type="entry name" value="Sig_transdc_His_kin-like_C"/>
</dbReference>
<dbReference type="SMART" id="SM00388">
    <property type="entry name" value="HisKA"/>
    <property type="match status" value="1"/>
</dbReference>
<keyword evidence="5" id="KW-0597">Phosphoprotein</keyword>
<evidence type="ECO:0000256" key="1">
    <source>
        <dbReference type="ARBA" id="ARBA00000085"/>
    </source>
</evidence>
<reference evidence="14 15" key="1">
    <citation type="submission" date="2019-01" db="EMBL/GenBank/DDBJ databases">
        <title>Flavobacterium sp. nov. isolated from arctic soil.</title>
        <authorList>
            <person name="Kim D.-U."/>
        </authorList>
    </citation>
    <scope>NUCLEOTIDE SEQUENCE [LARGE SCALE GENOMIC DNA]</scope>
    <source>
        <strain evidence="14 15">Kopri-42</strain>
    </source>
</reference>
<comment type="subcellular location">
    <subcellularLocation>
        <location evidence="2">Cell membrane</location>
        <topology evidence="2">Multi-pass membrane protein</topology>
    </subcellularLocation>
</comment>
<evidence type="ECO:0000256" key="10">
    <source>
        <dbReference type="ARBA" id="ARBA00023012"/>
    </source>
</evidence>
<keyword evidence="9" id="KW-0067">ATP-binding</keyword>
<dbReference type="SMART" id="SM00387">
    <property type="entry name" value="HATPase_c"/>
    <property type="match status" value="1"/>
</dbReference>
<organism evidence="14 15">
    <name type="scientific">Flavobacterium petrolei</name>
    <dbReference type="NCBI Taxonomy" id="2259594"/>
    <lineage>
        <taxon>Bacteria</taxon>
        <taxon>Pseudomonadati</taxon>
        <taxon>Bacteroidota</taxon>
        <taxon>Flavobacteriia</taxon>
        <taxon>Flavobacteriales</taxon>
        <taxon>Flavobacteriaceae</taxon>
        <taxon>Flavobacterium</taxon>
    </lineage>
</organism>
<keyword evidence="10" id="KW-0902">Two-component regulatory system</keyword>
<evidence type="ECO:0000256" key="8">
    <source>
        <dbReference type="ARBA" id="ARBA00022777"/>
    </source>
</evidence>
<dbReference type="InterPro" id="IPR036890">
    <property type="entry name" value="HATPase_C_sf"/>
</dbReference>
<evidence type="ECO:0000313" key="14">
    <source>
        <dbReference type="EMBL" id="RYJ51209.1"/>
    </source>
</evidence>
<dbReference type="Proteomes" id="UP000253235">
    <property type="component" value="Unassembled WGS sequence"/>
</dbReference>
<keyword evidence="12" id="KW-1133">Transmembrane helix</keyword>
<gene>
    <name evidence="14" type="ORF">DR871_012280</name>
</gene>
<evidence type="ECO:0000256" key="12">
    <source>
        <dbReference type="SAM" id="Phobius"/>
    </source>
</evidence>
<comment type="caution">
    <text evidence="14">The sequence shown here is derived from an EMBL/GenBank/DDBJ whole genome shotgun (WGS) entry which is preliminary data.</text>
</comment>
<evidence type="ECO:0000256" key="9">
    <source>
        <dbReference type="ARBA" id="ARBA00022840"/>
    </source>
</evidence>
<keyword evidence="7" id="KW-0547">Nucleotide-binding</keyword>
<keyword evidence="4" id="KW-1003">Cell membrane</keyword>
<evidence type="ECO:0000256" key="2">
    <source>
        <dbReference type="ARBA" id="ARBA00004651"/>
    </source>
</evidence>
<proteinExistence type="predicted"/>
<evidence type="ECO:0000256" key="6">
    <source>
        <dbReference type="ARBA" id="ARBA00022679"/>
    </source>
</evidence>
<keyword evidence="11 12" id="KW-0472">Membrane</keyword>
<dbReference type="Gene3D" id="3.30.565.10">
    <property type="entry name" value="Histidine kinase-like ATPase, C-terminal domain"/>
    <property type="match status" value="1"/>
</dbReference>
<evidence type="ECO:0000256" key="5">
    <source>
        <dbReference type="ARBA" id="ARBA00022553"/>
    </source>
</evidence>
<dbReference type="PROSITE" id="PS50109">
    <property type="entry name" value="HIS_KIN"/>
    <property type="match status" value="1"/>
</dbReference>
<dbReference type="GO" id="GO:0005524">
    <property type="term" value="F:ATP binding"/>
    <property type="evidence" value="ECO:0007669"/>
    <property type="project" value="UniProtKB-KW"/>
</dbReference>
<dbReference type="Pfam" id="PF02518">
    <property type="entry name" value="HATPase_c"/>
    <property type="match status" value="1"/>
</dbReference>
<name>A0A482TMM5_9FLAO</name>
<evidence type="ECO:0000256" key="7">
    <source>
        <dbReference type="ARBA" id="ARBA00022741"/>
    </source>
</evidence>
<protein>
    <recommendedName>
        <fullName evidence="3">histidine kinase</fullName>
        <ecNumber evidence="3">2.7.13.3</ecNumber>
    </recommendedName>
</protein>
<dbReference type="SUPFAM" id="SSF55874">
    <property type="entry name" value="ATPase domain of HSP90 chaperone/DNA topoisomerase II/histidine kinase"/>
    <property type="match status" value="1"/>
</dbReference>
<dbReference type="AlphaFoldDB" id="A0A482TMM5"/>
<evidence type="ECO:0000313" key="15">
    <source>
        <dbReference type="Proteomes" id="UP000253235"/>
    </source>
</evidence>
<keyword evidence="6" id="KW-0808">Transferase</keyword>
<dbReference type="PANTHER" id="PTHR45528">
    <property type="entry name" value="SENSOR HISTIDINE KINASE CPXA"/>
    <property type="match status" value="1"/>
</dbReference>
<dbReference type="EC" id="2.7.13.3" evidence="3"/>
<keyword evidence="12" id="KW-0812">Transmembrane</keyword>
<dbReference type="PANTHER" id="PTHR45528:SF1">
    <property type="entry name" value="SENSOR HISTIDINE KINASE CPXA"/>
    <property type="match status" value="1"/>
</dbReference>
<sequence>MFKSLKIYQLLFLRLIFILCFSGISIFIFQKGLLFSALFGLLVLFLLLVEMYFYIKKAFLIYDRTITSILQNDFTSDFSKHKSYQNYSSLFKLYERLKNKENEQVSKDIVYRSILNTIETGIIILQKEGNDWNIFLMNDYFSKHFDVPKVSKWKYLKNHLPSLCEIIEEQDFQEIKTSLEIRVNQQDTQTFLMQTSRSEIYNTDYFIVLLDSIQNVIEKKEKEAWVNLMKVISHELLNSITPIRSLSQNLQELVQQETISAEDLDDMKSSVATMLRRSDHLQQFVESYRKLAMLPSPKKEVIELSKLIDNSCQIMNPLFKKEHIEVINTFAFDRRLHIDPQQMEQVLINLLTNCIHALKDGVKKQIVISAEVKEKRTFIMITDNGKGIEQEIESKIFLPFFTTRKEGAGIGLTLSKNIVEAHGGYLVYRNDNGKTAFVICLVDN</sequence>
<dbReference type="PRINTS" id="PR00344">
    <property type="entry name" value="BCTRLSENSOR"/>
</dbReference>
<dbReference type="GO" id="GO:0000155">
    <property type="term" value="F:phosphorelay sensor kinase activity"/>
    <property type="evidence" value="ECO:0007669"/>
    <property type="project" value="InterPro"/>
</dbReference>
<keyword evidence="8 14" id="KW-0418">Kinase</keyword>
<accession>A0A482TMM5</accession>
<dbReference type="InterPro" id="IPR003661">
    <property type="entry name" value="HisK_dim/P_dom"/>
</dbReference>
<feature type="domain" description="Histidine kinase" evidence="13">
    <location>
        <begin position="231"/>
        <end position="444"/>
    </location>
</feature>
<dbReference type="GO" id="GO:0005886">
    <property type="term" value="C:plasma membrane"/>
    <property type="evidence" value="ECO:0007669"/>
    <property type="project" value="UniProtKB-SubCell"/>
</dbReference>
<evidence type="ECO:0000256" key="11">
    <source>
        <dbReference type="ARBA" id="ARBA00023136"/>
    </source>
</evidence>
<dbReference type="EMBL" id="QNVY02000004">
    <property type="protein sequence ID" value="RYJ51209.1"/>
    <property type="molecule type" value="Genomic_DNA"/>
</dbReference>
<evidence type="ECO:0000256" key="4">
    <source>
        <dbReference type="ARBA" id="ARBA00022475"/>
    </source>
</evidence>